<sequence>MPKTDISDCASVDDVPERLLKIPHCDWIDHPHLTHRIIDYLRANPQANGWAYHLGSSNPHYASHGSLTKLTKYVFARDGLFKEDVQADVEVFRKRMHTYLLRLNRQYQVDVIAIGPLADKKSRVVPTESQTRKLKMIKLKQPWWDRLHKLWYQFYTDSKSKEENARIDGKVVKKRKLDSDLEDFIVSDAESESDSSSSIDSKRRRMILRNASASASKLGKFSPTPSVMVLKTPPRTLRKRPASDSSSSTLLASTQIQVVTPSPTVVSDDSSRSAAIFKDIKEILKMNIRILELEAEKRR</sequence>
<name>A0A164YX80_9AGAM</name>
<gene>
    <name evidence="2" type="ORF">SISNIDRAFT_482241</name>
</gene>
<evidence type="ECO:0000313" key="3">
    <source>
        <dbReference type="Proteomes" id="UP000076722"/>
    </source>
</evidence>
<protein>
    <submittedName>
        <fullName evidence="2">Uncharacterized protein</fullName>
    </submittedName>
</protein>
<dbReference type="AlphaFoldDB" id="A0A164YX80"/>
<accession>A0A164YX80</accession>
<keyword evidence="3" id="KW-1185">Reference proteome</keyword>
<feature type="compositionally biased region" description="Low complexity" evidence="1">
    <location>
        <begin position="243"/>
        <end position="254"/>
    </location>
</feature>
<dbReference type="EMBL" id="KV419397">
    <property type="protein sequence ID" value="KZS97326.1"/>
    <property type="molecule type" value="Genomic_DNA"/>
</dbReference>
<feature type="region of interest" description="Disordered" evidence="1">
    <location>
        <begin position="235"/>
        <end position="254"/>
    </location>
</feature>
<organism evidence="2 3">
    <name type="scientific">Sistotremastrum niveocremeum HHB9708</name>
    <dbReference type="NCBI Taxonomy" id="1314777"/>
    <lineage>
        <taxon>Eukaryota</taxon>
        <taxon>Fungi</taxon>
        <taxon>Dikarya</taxon>
        <taxon>Basidiomycota</taxon>
        <taxon>Agaricomycotina</taxon>
        <taxon>Agaricomycetes</taxon>
        <taxon>Sistotremastrales</taxon>
        <taxon>Sistotremastraceae</taxon>
        <taxon>Sertulicium</taxon>
        <taxon>Sertulicium niveocremeum</taxon>
    </lineage>
</organism>
<evidence type="ECO:0000256" key="1">
    <source>
        <dbReference type="SAM" id="MobiDB-lite"/>
    </source>
</evidence>
<evidence type="ECO:0000313" key="2">
    <source>
        <dbReference type="EMBL" id="KZS97326.1"/>
    </source>
</evidence>
<reference evidence="2 3" key="1">
    <citation type="journal article" date="2016" name="Mol. Biol. Evol.">
        <title>Comparative Genomics of Early-Diverging Mushroom-Forming Fungi Provides Insights into the Origins of Lignocellulose Decay Capabilities.</title>
        <authorList>
            <person name="Nagy L.G."/>
            <person name="Riley R."/>
            <person name="Tritt A."/>
            <person name="Adam C."/>
            <person name="Daum C."/>
            <person name="Floudas D."/>
            <person name="Sun H."/>
            <person name="Yadav J.S."/>
            <person name="Pangilinan J."/>
            <person name="Larsson K.H."/>
            <person name="Matsuura K."/>
            <person name="Barry K."/>
            <person name="Labutti K."/>
            <person name="Kuo R."/>
            <person name="Ohm R.A."/>
            <person name="Bhattacharya S.S."/>
            <person name="Shirouzu T."/>
            <person name="Yoshinaga Y."/>
            <person name="Martin F.M."/>
            <person name="Grigoriev I.V."/>
            <person name="Hibbett D.S."/>
        </authorList>
    </citation>
    <scope>NUCLEOTIDE SEQUENCE [LARGE SCALE GENOMIC DNA]</scope>
    <source>
        <strain evidence="2 3">HHB9708</strain>
    </source>
</reference>
<dbReference type="Proteomes" id="UP000076722">
    <property type="component" value="Unassembled WGS sequence"/>
</dbReference>
<proteinExistence type="predicted"/>